<keyword evidence="1" id="KW-0206">Cytoskeleton</keyword>
<dbReference type="SMART" id="SM01375">
    <property type="entry name" value="Dynein_light"/>
    <property type="match status" value="1"/>
</dbReference>
<dbReference type="PANTHER" id="PTHR11886">
    <property type="entry name" value="DYNEIN LIGHT CHAIN"/>
    <property type="match status" value="1"/>
</dbReference>
<dbReference type="FunFam" id="3.30.740.10:FF:000004">
    <property type="entry name" value="Dynein light chain"/>
    <property type="match status" value="1"/>
</dbReference>
<organism evidence="2 3">
    <name type="scientific">Phaseolus coccineus</name>
    <name type="common">Scarlet runner bean</name>
    <name type="synonym">Phaseolus multiflorus</name>
    <dbReference type="NCBI Taxonomy" id="3886"/>
    <lineage>
        <taxon>Eukaryota</taxon>
        <taxon>Viridiplantae</taxon>
        <taxon>Streptophyta</taxon>
        <taxon>Embryophyta</taxon>
        <taxon>Tracheophyta</taxon>
        <taxon>Spermatophyta</taxon>
        <taxon>Magnoliopsida</taxon>
        <taxon>eudicotyledons</taxon>
        <taxon>Gunneridae</taxon>
        <taxon>Pentapetalae</taxon>
        <taxon>rosids</taxon>
        <taxon>fabids</taxon>
        <taxon>Fabales</taxon>
        <taxon>Fabaceae</taxon>
        <taxon>Papilionoideae</taxon>
        <taxon>50 kb inversion clade</taxon>
        <taxon>NPAAA clade</taxon>
        <taxon>indigoferoid/millettioid clade</taxon>
        <taxon>Phaseoleae</taxon>
        <taxon>Phaseolus</taxon>
    </lineage>
</organism>
<keyword evidence="1" id="KW-0243">Dynein</keyword>
<accession>A0AAN9NGC2</accession>
<dbReference type="PANTHER" id="PTHR11886:SF71">
    <property type="entry name" value="DYNEIN LIGHT CHAIN"/>
    <property type="match status" value="1"/>
</dbReference>
<dbReference type="Gene3D" id="3.30.740.10">
    <property type="entry name" value="Protein Inhibitor Of Neuronal Nitric Oxide Synthase"/>
    <property type="match status" value="1"/>
</dbReference>
<name>A0AAN9NGC2_PHACN</name>
<reference evidence="2 3" key="1">
    <citation type="submission" date="2024-01" db="EMBL/GenBank/DDBJ databases">
        <title>The genomes of 5 underutilized Papilionoideae crops provide insights into root nodulation and disease resistanc.</title>
        <authorList>
            <person name="Jiang F."/>
        </authorList>
    </citation>
    <scope>NUCLEOTIDE SEQUENCE [LARGE SCALE GENOMIC DNA]</scope>
    <source>
        <strain evidence="2">JINMINGXINNONG_FW02</strain>
        <tissue evidence="2">Leaves</tissue>
    </source>
</reference>
<dbReference type="GO" id="GO:0005874">
    <property type="term" value="C:microtubule"/>
    <property type="evidence" value="ECO:0007669"/>
    <property type="project" value="UniProtKB-KW"/>
</dbReference>
<dbReference type="GO" id="GO:0045505">
    <property type="term" value="F:dynein intermediate chain binding"/>
    <property type="evidence" value="ECO:0007669"/>
    <property type="project" value="TreeGrafter"/>
</dbReference>
<keyword evidence="1" id="KW-0963">Cytoplasm</keyword>
<dbReference type="Pfam" id="PF01221">
    <property type="entry name" value="Dynein_light"/>
    <property type="match status" value="1"/>
</dbReference>
<dbReference type="EMBL" id="JAYMYR010000004">
    <property type="protein sequence ID" value="KAK7369939.1"/>
    <property type="molecule type" value="Genomic_DNA"/>
</dbReference>
<comment type="similarity">
    <text evidence="1">Belongs to the dynein light chain family.</text>
</comment>
<comment type="caution">
    <text evidence="2">The sequence shown here is derived from an EMBL/GenBank/DDBJ whole genome shotgun (WGS) entry which is preliminary data.</text>
</comment>
<dbReference type="SUPFAM" id="SSF54648">
    <property type="entry name" value="DLC"/>
    <property type="match status" value="1"/>
</dbReference>
<keyword evidence="3" id="KW-1185">Reference proteome</keyword>
<evidence type="ECO:0000256" key="1">
    <source>
        <dbReference type="RuleBase" id="RU365010"/>
    </source>
</evidence>
<dbReference type="GO" id="GO:0005868">
    <property type="term" value="C:cytoplasmic dynein complex"/>
    <property type="evidence" value="ECO:0007669"/>
    <property type="project" value="TreeGrafter"/>
</dbReference>
<proteinExistence type="inferred from homology"/>
<protein>
    <recommendedName>
        <fullName evidence="1">Dynein light chain</fullName>
    </recommendedName>
</protein>
<gene>
    <name evidence="2" type="ORF">VNO80_11987</name>
</gene>
<keyword evidence="1" id="KW-0505">Motor protein</keyword>
<dbReference type="InterPro" id="IPR001372">
    <property type="entry name" value="Dynein_light_chain_typ-1/2"/>
</dbReference>
<dbReference type="AlphaFoldDB" id="A0AAN9NGC2"/>
<keyword evidence="1" id="KW-0493">Microtubule</keyword>
<dbReference type="InterPro" id="IPR037177">
    <property type="entry name" value="DLC_sf"/>
</dbReference>
<comment type="subcellular location">
    <subcellularLocation>
        <location evidence="1">Cytoplasm</location>
        <location evidence="1">Cytoskeleton</location>
    </subcellularLocation>
</comment>
<sequence length="129" mass="14407">MEQEGQIPIHNRLLHYKILVTKNNNNSGEPESLQLRMLEGKALVKETDMSPKMQIHAMASASHALDLYDVSDCISVAAHIKKEFDSVYGNGWQCVVGSNFGCYFTHSSGTFIYFALETLNFLIFKGTSS</sequence>
<evidence type="ECO:0000313" key="2">
    <source>
        <dbReference type="EMBL" id="KAK7369939.1"/>
    </source>
</evidence>
<dbReference type="Proteomes" id="UP001374584">
    <property type="component" value="Unassembled WGS sequence"/>
</dbReference>
<dbReference type="GO" id="GO:0007017">
    <property type="term" value="P:microtubule-based process"/>
    <property type="evidence" value="ECO:0007669"/>
    <property type="project" value="InterPro"/>
</dbReference>
<evidence type="ECO:0000313" key="3">
    <source>
        <dbReference type="Proteomes" id="UP001374584"/>
    </source>
</evidence>